<accession>A0ABP8YUS1</accession>
<sequence length="55" mass="5947">MPIAPPGKTQCNVYLPIELVTAAKHAAIDSGESLSTFVEHAIRGRLETLAKEQSR</sequence>
<name>A0ABP8YUS1_9MICO</name>
<dbReference type="RefSeq" id="WP_345479805.1">
    <property type="nucleotide sequence ID" value="NZ_BAABLP010000002.1"/>
</dbReference>
<dbReference type="Proteomes" id="UP001500121">
    <property type="component" value="Unassembled WGS sequence"/>
</dbReference>
<organism evidence="1 2">
    <name type="scientific">Amnibacterium soli</name>
    <dbReference type="NCBI Taxonomy" id="1282736"/>
    <lineage>
        <taxon>Bacteria</taxon>
        <taxon>Bacillati</taxon>
        <taxon>Actinomycetota</taxon>
        <taxon>Actinomycetes</taxon>
        <taxon>Micrococcales</taxon>
        <taxon>Microbacteriaceae</taxon>
        <taxon>Amnibacterium</taxon>
    </lineage>
</organism>
<reference evidence="2" key="1">
    <citation type="journal article" date="2019" name="Int. J. Syst. Evol. Microbiol.">
        <title>The Global Catalogue of Microorganisms (GCM) 10K type strain sequencing project: providing services to taxonomists for standard genome sequencing and annotation.</title>
        <authorList>
            <consortium name="The Broad Institute Genomics Platform"/>
            <consortium name="The Broad Institute Genome Sequencing Center for Infectious Disease"/>
            <person name="Wu L."/>
            <person name="Ma J."/>
        </authorList>
    </citation>
    <scope>NUCLEOTIDE SEQUENCE [LARGE SCALE GENOMIC DNA]</scope>
    <source>
        <strain evidence="2">JCM 19015</strain>
    </source>
</reference>
<keyword evidence="2" id="KW-1185">Reference proteome</keyword>
<evidence type="ECO:0000313" key="2">
    <source>
        <dbReference type="Proteomes" id="UP001500121"/>
    </source>
</evidence>
<dbReference type="CDD" id="cd21631">
    <property type="entry name" value="RHH_CopG_NikR-like"/>
    <property type="match status" value="1"/>
</dbReference>
<evidence type="ECO:0008006" key="3">
    <source>
        <dbReference type="Google" id="ProtNLM"/>
    </source>
</evidence>
<comment type="caution">
    <text evidence="1">The sequence shown here is derived from an EMBL/GenBank/DDBJ whole genome shotgun (WGS) entry which is preliminary data.</text>
</comment>
<evidence type="ECO:0000313" key="1">
    <source>
        <dbReference type="EMBL" id="GAA4740261.1"/>
    </source>
</evidence>
<gene>
    <name evidence="1" type="ORF">GCM10025783_08990</name>
</gene>
<proteinExistence type="predicted"/>
<protein>
    <recommendedName>
        <fullName evidence="3">CopG family transcriptional regulator</fullName>
    </recommendedName>
</protein>
<dbReference type="EMBL" id="BAABLP010000002">
    <property type="protein sequence ID" value="GAA4740261.1"/>
    <property type="molecule type" value="Genomic_DNA"/>
</dbReference>